<keyword evidence="3" id="KW-1185">Reference proteome</keyword>
<name>A0A1L3J4Q5_9FLAO</name>
<dbReference type="InterPro" id="IPR028098">
    <property type="entry name" value="Glyco_trans_4-like_N"/>
</dbReference>
<evidence type="ECO:0000313" key="2">
    <source>
        <dbReference type="EMBL" id="APG60092.1"/>
    </source>
</evidence>
<proteinExistence type="predicted"/>
<evidence type="ECO:0000313" key="3">
    <source>
        <dbReference type="Proteomes" id="UP000182510"/>
    </source>
</evidence>
<feature type="domain" description="Glycosyltransferase subfamily 4-like N-terminal" evidence="1">
    <location>
        <begin position="12"/>
        <end position="159"/>
    </location>
</feature>
<protein>
    <recommendedName>
        <fullName evidence="1">Glycosyltransferase subfamily 4-like N-terminal domain-containing protein</fullName>
    </recommendedName>
</protein>
<dbReference type="SUPFAM" id="SSF53756">
    <property type="entry name" value="UDP-Glycosyltransferase/glycogen phosphorylase"/>
    <property type="match status" value="1"/>
</dbReference>
<dbReference type="CDD" id="cd03811">
    <property type="entry name" value="GT4_GT28_WabH-like"/>
    <property type="match status" value="1"/>
</dbReference>
<dbReference type="OrthoDB" id="823685at2"/>
<evidence type="ECO:0000259" key="1">
    <source>
        <dbReference type="Pfam" id="PF13439"/>
    </source>
</evidence>
<dbReference type="EMBL" id="CP018153">
    <property type="protein sequence ID" value="APG60092.1"/>
    <property type="molecule type" value="Genomic_DNA"/>
</dbReference>
<accession>A0A1L3J4Q5</accession>
<dbReference type="Pfam" id="PF13692">
    <property type="entry name" value="Glyco_trans_1_4"/>
    <property type="match status" value="1"/>
</dbReference>
<gene>
    <name evidence="2" type="ORF">LPB144_06535</name>
</gene>
<reference evidence="2 3" key="1">
    <citation type="submission" date="2016-11" db="EMBL/GenBank/DDBJ databases">
        <title>Gramella sp. LPB0144 isolated from marine environment.</title>
        <authorList>
            <person name="Kim E."/>
            <person name="Yi H."/>
        </authorList>
    </citation>
    <scope>NUCLEOTIDE SEQUENCE [LARGE SCALE GENOMIC DNA]</scope>
    <source>
        <strain evidence="2 3">LPB0144</strain>
    </source>
</reference>
<dbReference type="PANTHER" id="PTHR12526">
    <property type="entry name" value="GLYCOSYLTRANSFERASE"/>
    <property type="match status" value="1"/>
</dbReference>
<dbReference type="STRING" id="1913577.LPB144_06535"/>
<sequence>MRIMQLIDSLNPGGAERMAVNYANALVGYGHKSFLITTREEGAFKSLLNPEVDYYYLEKETIFDWQALRKLDFYIKRNNIEIIHAHGTSWFFAVLYKLKNADIKLIWHDHYGNSDFLENRRILLLKLLSIRFNGIISVNNNLKCWAKKNLWCDNIIFLNNFIEITNKTLTNLKLEGAANWNLICIANLRPQKDHPNLIEAFELLSKHHSVALHLFGKEYGDEYSNKLIEIFDKTPFVFWYGEKENISPWLFKSDIGVLSSVSEGLPVALLEYADAGLAVVCTDVGECREVLGTEGILVPSKSPVELAQAISFYLKNDNKRENDSIGLKRRIQNFYAAESIMPFYLKFCKDLC</sequence>
<dbReference type="KEGG" id="grl:LPB144_06535"/>
<dbReference type="GO" id="GO:0016757">
    <property type="term" value="F:glycosyltransferase activity"/>
    <property type="evidence" value="ECO:0007669"/>
    <property type="project" value="UniProtKB-ARBA"/>
</dbReference>
<organism evidence="2 3">
    <name type="scientific">Christiangramia salexigens</name>
    <dbReference type="NCBI Taxonomy" id="1913577"/>
    <lineage>
        <taxon>Bacteria</taxon>
        <taxon>Pseudomonadati</taxon>
        <taxon>Bacteroidota</taxon>
        <taxon>Flavobacteriia</taxon>
        <taxon>Flavobacteriales</taxon>
        <taxon>Flavobacteriaceae</taxon>
        <taxon>Christiangramia</taxon>
    </lineage>
</organism>
<dbReference type="Pfam" id="PF13439">
    <property type="entry name" value="Glyco_transf_4"/>
    <property type="match status" value="1"/>
</dbReference>
<dbReference type="Proteomes" id="UP000182510">
    <property type="component" value="Chromosome"/>
</dbReference>
<dbReference type="RefSeq" id="WP_072552740.1">
    <property type="nucleotide sequence ID" value="NZ_CP018153.1"/>
</dbReference>
<dbReference type="Gene3D" id="3.40.50.2000">
    <property type="entry name" value="Glycogen Phosphorylase B"/>
    <property type="match status" value="2"/>
</dbReference>
<dbReference type="AlphaFoldDB" id="A0A1L3J4Q5"/>